<organism evidence="2 3">
    <name type="scientific">Streptomyces enissocaesilis</name>
    <dbReference type="NCBI Taxonomy" id="332589"/>
    <lineage>
        <taxon>Bacteria</taxon>
        <taxon>Bacillati</taxon>
        <taxon>Actinomycetota</taxon>
        <taxon>Actinomycetes</taxon>
        <taxon>Kitasatosporales</taxon>
        <taxon>Streptomycetaceae</taxon>
        <taxon>Streptomyces</taxon>
        <taxon>Streptomyces rochei group</taxon>
    </lineage>
</organism>
<evidence type="ECO:0000256" key="1">
    <source>
        <dbReference type="SAM" id="MobiDB-lite"/>
    </source>
</evidence>
<reference evidence="2 3" key="1">
    <citation type="journal article" date="2019" name="Int. J. Syst. Evol. Microbiol.">
        <title>The Global Catalogue of Microorganisms (GCM) 10K type strain sequencing project: providing services to taxonomists for standard genome sequencing and annotation.</title>
        <authorList>
            <consortium name="The Broad Institute Genomics Platform"/>
            <consortium name="The Broad Institute Genome Sequencing Center for Infectious Disease"/>
            <person name="Wu L."/>
            <person name="Ma J."/>
        </authorList>
    </citation>
    <scope>NUCLEOTIDE SEQUENCE [LARGE SCALE GENOMIC DNA]</scope>
    <source>
        <strain evidence="2 3">JCM 9088</strain>
    </source>
</reference>
<keyword evidence="3" id="KW-1185">Reference proteome</keyword>
<evidence type="ECO:0000313" key="3">
    <source>
        <dbReference type="Proteomes" id="UP001500403"/>
    </source>
</evidence>
<protein>
    <submittedName>
        <fullName evidence="2">Uncharacterized protein</fullName>
    </submittedName>
</protein>
<evidence type="ECO:0000313" key="2">
    <source>
        <dbReference type="EMBL" id="GAA2926160.1"/>
    </source>
</evidence>
<comment type="caution">
    <text evidence="2">The sequence shown here is derived from an EMBL/GenBank/DDBJ whole genome shotgun (WGS) entry which is preliminary data.</text>
</comment>
<proteinExistence type="predicted"/>
<dbReference type="EMBL" id="BAAAUD010000011">
    <property type="protein sequence ID" value="GAA2926160.1"/>
    <property type="molecule type" value="Genomic_DNA"/>
</dbReference>
<accession>A0ABN3WSJ0</accession>
<feature type="compositionally biased region" description="Basic and acidic residues" evidence="1">
    <location>
        <begin position="17"/>
        <end position="34"/>
    </location>
</feature>
<feature type="region of interest" description="Disordered" evidence="1">
    <location>
        <begin position="1"/>
        <end position="99"/>
    </location>
</feature>
<name>A0ABN3WSJ0_9ACTN</name>
<sequence>MDSVQAQDGPGHGAARPARDAWDTRRLGRLRDLAEQAAAGRGSSVSPRGGSGPGPDPVTGALRLKKCEDRAARPSVWAGRSTACRGDSGKMPPGEAPTARRYLPLPLQAGRRRGRHVRRKPHLRAQARIHPGRTCTDCTYVFCRAGARRPASTA</sequence>
<gene>
    <name evidence="2" type="ORF">GCM10010446_08130</name>
</gene>
<dbReference type="Proteomes" id="UP001500403">
    <property type="component" value="Unassembled WGS sequence"/>
</dbReference>